<comment type="caution">
    <text evidence="2">The sequence shown here is derived from an EMBL/GenBank/DDBJ whole genome shotgun (WGS) entry which is preliminary data.</text>
</comment>
<dbReference type="Gene3D" id="3.40.50.1820">
    <property type="entry name" value="alpha/beta hydrolase"/>
    <property type="match status" value="1"/>
</dbReference>
<organism evidence="2 3">
    <name type="scientific">Acrocarpospora pleiomorpha</name>
    <dbReference type="NCBI Taxonomy" id="90975"/>
    <lineage>
        <taxon>Bacteria</taxon>
        <taxon>Bacillati</taxon>
        <taxon>Actinomycetota</taxon>
        <taxon>Actinomycetes</taxon>
        <taxon>Streptosporangiales</taxon>
        <taxon>Streptosporangiaceae</taxon>
        <taxon>Acrocarpospora</taxon>
    </lineage>
</organism>
<evidence type="ECO:0000313" key="2">
    <source>
        <dbReference type="EMBL" id="GES20797.1"/>
    </source>
</evidence>
<dbReference type="OrthoDB" id="3199405at2"/>
<dbReference type="SUPFAM" id="SSF53474">
    <property type="entry name" value="alpha/beta-Hydrolases"/>
    <property type="match status" value="1"/>
</dbReference>
<reference evidence="2 3" key="1">
    <citation type="submission" date="2019-10" db="EMBL/GenBank/DDBJ databases">
        <title>Whole genome shotgun sequence of Acrocarpospora pleiomorpha NBRC 16267.</title>
        <authorList>
            <person name="Ichikawa N."/>
            <person name="Kimura A."/>
            <person name="Kitahashi Y."/>
            <person name="Komaki H."/>
            <person name="Oguchi A."/>
        </authorList>
    </citation>
    <scope>NUCLEOTIDE SEQUENCE [LARGE SCALE GENOMIC DNA]</scope>
    <source>
        <strain evidence="2 3">NBRC 16267</strain>
    </source>
</reference>
<sequence>MPEAVGLFHRAIIQSTPVSLLDSAARSTARAKAFVSELGMNVGELPDVPVDRLLKTQRALEVRAGGELAAGHGFSPHIDGHHIPAQPGDATSAGASATVPIMIGTTRQEWNFFMPNFDPIDDRTLRARLTLSEHVDHVVDAYWATWPTASPLELWSLIVSDQMTRVPAIRMAERKLAGSVAPVFMYLLAWESPAANGHAQSCHTLCGPLTTDNCDLSPLTADYPQSRAVAAQMADAWIAFARDGDPNHPGIPEWTSYSVADRHTMIFDVESRLERDPFGEQRQIWDNLPTGEEIMVHGKIPTRSGH</sequence>
<dbReference type="EMBL" id="BLAF01000019">
    <property type="protein sequence ID" value="GES20797.1"/>
    <property type="molecule type" value="Genomic_DNA"/>
</dbReference>
<keyword evidence="3" id="KW-1185">Reference proteome</keyword>
<dbReference type="Pfam" id="PF00135">
    <property type="entry name" value="COesterase"/>
    <property type="match status" value="1"/>
</dbReference>
<feature type="domain" description="Carboxylesterase type B" evidence="1">
    <location>
        <begin position="2"/>
        <end position="284"/>
    </location>
</feature>
<name>A0A5M3XGX5_9ACTN</name>
<evidence type="ECO:0000259" key="1">
    <source>
        <dbReference type="Pfam" id="PF00135"/>
    </source>
</evidence>
<accession>A0A5M3XGX5</accession>
<dbReference type="InterPro" id="IPR002018">
    <property type="entry name" value="CarbesteraseB"/>
</dbReference>
<dbReference type="InterPro" id="IPR050309">
    <property type="entry name" value="Type-B_Carboxylest/Lipase"/>
</dbReference>
<gene>
    <name evidence="2" type="ORF">Aple_036930</name>
</gene>
<dbReference type="PANTHER" id="PTHR11559">
    <property type="entry name" value="CARBOXYLESTERASE"/>
    <property type="match status" value="1"/>
</dbReference>
<evidence type="ECO:0000313" key="3">
    <source>
        <dbReference type="Proteomes" id="UP000377595"/>
    </source>
</evidence>
<proteinExistence type="predicted"/>
<dbReference type="AlphaFoldDB" id="A0A5M3XGX5"/>
<protein>
    <recommendedName>
        <fullName evidence="1">Carboxylesterase type B domain-containing protein</fullName>
    </recommendedName>
</protein>
<dbReference type="Proteomes" id="UP000377595">
    <property type="component" value="Unassembled WGS sequence"/>
</dbReference>
<dbReference type="InterPro" id="IPR029058">
    <property type="entry name" value="AB_hydrolase_fold"/>
</dbReference>